<dbReference type="Gene3D" id="3.30.70.3290">
    <property type="match status" value="2"/>
</dbReference>
<keyword evidence="3" id="KW-0597">Phosphoprotein</keyword>
<dbReference type="SMART" id="SM00827">
    <property type="entry name" value="PKS_AT"/>
    <property type="match status" value="2"/>
</dbReference>
<feature type="region of interest" description="N-terminal hotdog fold" evidence="14">
    <location>
        <begin position="908"/>
        <end position="1029"/>
    </location>
</feature>
<dbReference type="InterPro" id="IPR014043">
    <property type="entry name" value="Acyl_transferase_dom"/>
</dbReference>
<dbReference type="FunFam" id="3.40.366.10:FF:000002">
    <property type="entry name" value="Probable polyketide synthase 2"/>
    <property type="match status" value="1"/>
</dbReference>
<dbReference type="InterPro" id="IPR016039">
    <property type="entry name" value="Thiolase-like"/>
</dbReference>
<dbReference type="SMART" id="SM00826">
    <property type="entry name" value="PKS_DH"/>
    <property type="match status" value="2"/>
</dbReference>
<feature type="domain" description="PKS/mFAS DH" evidence="17">
    <location>
        <begin position="908"/>
        <end position="1174"/>
    </location>
</feature>
<feature type="domain" description="PKS/mFAS DH" evidence="17">
    <location>
        <begin position="2536"/>
        <end position="2788"/>
    </location>
</feature>
<dbReference type="Gene3D" id="3.40.366.10">
    <property type="entry name" value="Malonyl-Coenzyme A Acyl Carrier Protein, domain 2"/>
    <property type="match status" value="2"/>
</dbReference>
<dbReference type="SMART" id="SM01294">
    <property type="entry name" value="PKS_PP_betabranch"/>
    <property type="match status" value="1"/>
</dbReference>
<dbReference type="SUPFAM" id="SSF55048">
    <property type="entry name" value="Probable ACP-binding domain of malonyl-CoA ACP transacylase"/>
    <property type="match status" value="2"/>
</dbReference>
<name>A0A9W6QNM9_9PSEU</name>
<dbReference type="Pfam" id="PF08990">
    <property type="entry name" value="Docking"/>
    <property type="match status" value="1"/>
</dbReference>
<evidence type="ECO:0000256" key="13">
    <source>
        <dbReference type="ARBA" id="ARBA00066981"/>
    </source>
</evidence>
<evidence type="ECO:0000256" key="6">
    <source>
        <dbReference type="ARBA" id="ARBA00023194"/>
    </source>
</evidence>
<keyword evidence="4" id="KW-0808">Transferase</keyword>
<dbReference type="FunFam" id="1.10.1200.10:FF:000007">
    <property type="entry name" value="Probable polyketide synthase pks17"/>
    <property type="match status" value="2"/>
</dbReference>
<dbReference type="InterPro" id="IPR001227">
    <property type="entry name" value="Ac_transferase_dom_sf"/>
</dbReference>
<dbReference type="InterPro" id="IPR018201">
    <property type="entry name" value="Ketoacyl_synth_AS"/>
</dbReference>
<evidence type="ECO:0000256" key="11">
    <source>
        <dbReference type="ARBA" id="ARBA00060622"/>
    </source>
</evidence>
<evidence type="ECO:0000256" key="8">
    <source>
        <dbReference type="ARBA" id="ARBA00023315"/>
    </source>
</evidence>
<accession>A0A9W6QNM9</accession>
<comment type="function">
    <text evidence="10">Involved in the biosynthesis of antibiotic erythromycin via the biosynthesis of its aglycone precursor, 6-deoxyerythronolide B (6-dEB).</text>
</comment>
<keyword evidence="2" id="KW-0596">Phosphopantetheine</keyword>
<feature type="domain" description="Ketosynthase family 3 (KS3)" evidence="16">
    <location>
        <begin position="40"/>
        <end position="462"/>
    </location>
</feature>
<keyword evidence="8" id="KW-0012">Acyltransferase</keyword>
<dbReference type="PROSITE" id="PS00606">
    <property type="entry name" value="KS3_1"/>
    <property type="match status" value="2"/>
</dbReference>
<dbReference type="GO" id="GO:0047879">
    <property type="term" value="F:erythronolide synthase activity"/>
    <property type="evidence" value="ECO:0007669"/>
    <property type="project" value="UniProtKB-EC"/>
</dbReference>
<evidence type="ECO:0000259" key="15">
    <source>
        <dbReference type="PROSITE" id="PS50075"/>
    </source>
</evidence>
<feature type="region of interest" description="N-terminal hotdog fold" evidence="14">
    <location>
        <begin position="2536"/>
        <end position="2649"/>
    </location>
</feature>
<evidence type="ECO:0000256" key="9">
    <source>
        <dbReference type="ARBA" id="ARBA00052442"/>
    </source>
</evidence>
<sequence length="3345" mass="347548">MSDNGAGSAAERKLRDYLGRVIAELHDTRGRLRAAESAELEPVAIVAMSCHLPGGVSSPEELWRMLVDGGDGITSFPTDRGWVGDALTHPDGHTSVASAQGGFLHDAGMFDPGFFGINPREALAMDPQQRLVLEGAWEVVERAGIHPKSLRGSQTGVFVGTNGQGYGAGMQAGMAGSEGYLLTGGATSVVSGRIAYTLGLEGPAVTVDTACSSSLTALHLASQALRSGDCTLALVGGVTVMPHPTGFHEFNRQRGLSSDGRCKAFSAAADGMGMAEGAAMILVEKLSDAVRNGHPVLAVVRGSAVNQDGASNGLTAPNGPSQQRVIRAALANARLSPEDVDAIEAHGTGTALGDPIEAQALLATYGQDRERPLWLGSLKSNIGHTQAAAGVASIIKMVLALRHELLPRTLHATEPTPHVDWSSGSVSLLTEAQPWPAGERVRRIGVSSFGISGTNAHVIVEEAPVAEVTARDLVAPPLVPLLVSGRTAAALTAQAEQLSNLDDPLVDLGLSLATSRQSFEHRAVVLANDRESAVAAMAAVVSGDSHPDVVRGVVEPGMTAVLFTGQGAQVAGMGRELHETYPVYAQAFDAVAERIGLPLHDLVFGESGELDRTDNAQAGLFAVEVATFRLLESWGLRPDLLVGHSIGEVAAAHVAGVLSLDDACALVAARGRLMAALPEGGAMLAVEASEAELAAEFPGGLPDGVDLAAVNSDRSLVVSGDRQTVELLDRRFVEQSRRVKRLAVSHAFHSHLMEPMLAEFAEVVAGLTFSAPVVPLVSTVELDADVATPEYWVRQVRATVRFHAAATRLRERGVTRFVEVGPDGVLSALVGTGAVAVQRAGRPGVESLVRGLSRLHVAGIDLDWAGIFAPWDGRLVPLPTYAFQRQRYWPALNAAGDVTAAGLGGADHPLLGAMVSLAGSDGLLLTGRLSSSTQDWLAQHRVHGSALLPGTAFVDLALRAGEQVGCPVVDELTLSTPLVVPDRGALQLQVEVGAPTADGTRSIAVHSRPDDGEWTQHATGVLAPTRAGGVSLDEWPPAGAEPVDITGFYDAVQAAGLDYGPLFQGLRAAWRLGGEVFAEVELDGDGERFGVHPALLDAALHAIAVGGLLDGTEVRLPFSWSGVALHAVGATALRVRVSPAGADAVALVAADATGAPVVTVDSLVLRPAVVADAGAAPRDTLFRVDWVPLDGGELVPWSLVTDLSEVDEPKPVVAVRVNEEDISAATKRALSLAQLWLADPRFAESRLVVLTGKISHPAAAAVWGLVQAAQTEHPGRFVLAEAESAFAGLDTDEPRFAVRDGVVLVPRLARVQRASEPEPIDGTVVITGGTGTLGAIVARHLVVKHGVRSLLLLSRRGPLATTDLADLNADIEVVACDVADFDQLRDVLSGRDIGLVVHAAGSTDDALVDSLTDERIDPVLAKAHAALHLDALVDDGVPMVLFSSAAATFGAAGQANYAAANAVLDAVARRRPNAVSVAWGLWEEASGITGRLDDVERARVTRAGAALTTTEGLALFDAALAGTEPNLVALRLDLPTQLDGVVPPLLRGLVRGRARRAEAAPTAGLGARLAALGEAERSRTLLGVVRAEVAAVLGHGSVELVEPTSSFKDLGFDSLTAVELRNQLGAATGLRLPATLVFDHPSPRALVDFLLPKLLGAAGPVVRATAARAADEPIAIVAMSCRYPGGVDSPEALWRLVSTGGDAITPFPTNRGWDTDGLYDPDPESAGKSYVVEGGFVHDADTFDPSLFGISPREALAMDPQQRLMLEASWEVFERAGIDPTSVRGSKTGVFAGLMYHDYAATMPVLPEGVEGYLGTGTSGSVLAGRVSYTFGLEGPAMTIDTACSSSLVALHLAAQALRSGECDMALAGGVTVLSTPAVFIDFSRQRGLAFDGRCKSFASAADGTGWSEGIGLLLVERLSDAVKRGHPVLAVVRGSAVNQDGASNGLTAPNGPSQERVIRQAVANAGLQLSDVDAVEAHGTGTVLGDPIEAQALLATYGQERDRPLWLGSLKSNIGHSQAAAGVGGVIKMVQAMRHGVLPPTLHVDEPSSHVDWTSGAVELLTSPVPWENGDRPRRAAVSSFGVSGTNAHTVLEEYRAPLAEGSATSAPWVLSATSVDALRALAKSLSTVDELPGDVAWTLATGRADLDHRAVVLDQAGLGAVADGAAGTITGVAGRGGVTFVFPGQGSQWAGMAVGLLDSPVFARAIDECAEALAPFVDWSLREALTGRDLDRVDVVQPTLWAVMVSLAALWRSAGVEPAAVVGHSQGEIAAAVVAGALSLADGARVVALRSRAIAEELHGGGMVSLAVSMADAAELISGLPLSVAAVNGPLSTVVSGDPDAVEKLLVTCEERGLRARRIPVDYASHSAHVERIEQRLLRDLAPVSPRVGALPFYSAVTGDRITTDRMDARYWYDNLRETVRFEDATRALLRDGNTLLVEISAHPVLVTGLQETLDGRSGAVLGTLRRDEGGLGRWWTALAEAWVVGVPVDWSSVLPRGRFVELPTYPFQRARFWPDVVHLPGDVTAVGLGLAGHPLLGATVSVAGTDDVVLTGRLSTATHPWLADHAVLGTVLLPGSAFVELALHAGAQVGLPSLAELTIEAPLVIGDEGVSVQVVASSAAVAVYSRSGETWVRHASGTLTADTAPGARLDVWPPSAAPVPVGDFYAAAADAGYGYGPAFQGLRALWRGDDEVYAEIAGPAGDGFGLHPALLDAALHGIGALRDNEGVRLPFAWTGVALHAEGASTLRVRLSGTDSVRLDIADGTGAPVATVDGLVLRPLTADQLEARPSDLLYAIDWVPATPGPVPAQWAVVGPDPDGAAEHLAGVVPSVDWHIDLAALAEAVDAGMPVPEVVVVTAAGVDDLLGALQAFVVDERFQDAKAVVLGSGAQRGLVRSAAAENPGRFVLVDGVEGLSALPDEPEVSLRSGTPFVPRLVRATGSARVLDGTVLITGGTGGLGALVARHLAERHRVERLVLLSRRGLAAPGATELVAELGVPVEVIACDAADKVALTEALSGRTVDVVVHAAGVLDDGVLASLTPERVAAVMRPKADAAANLDELLGDAEFVYFSSGAATFGTPGQANYAAANSYLDDLAARRRERGQSAVSIAWGLWARETGMTSSADRSGPALSDSEGLALFDAALGADRAHVIAARIDLPGLRARGHVPPLLRGLVPTVARREQDLTTRLAGKGAAEQGEILLGLVRDHAAAVLGHATGDAVSPDRGFTEMGFSSLTAIELRNHLASVTDLRLPTTLVFDYPTPTKLADYLLDRVGVVDTPPLLARLDHIEADLASADDDIRSRAVARLHALVARYDSGPAVASSLAEASDDEMFAFIDNELGA</sequence>
<dbReference type="InterPro" id="IPR042104">
    <property type="entry name" value="PKS_dehydratase_sf"/>
</dbReference>
<dbReference type="Pfam" id="PF00550">
    <property type="entry name" value="PP-binding"/>
    <property type="match status" value="2"/>
</dbReference>
<evidence type="ECO:0000256" key="12">
    <source>
        <dbReference type="ARBA" id="ARBA00063272"/>
    </source>
</evidence>
<evidence type="ECO:0000256" key="1">
    <source>
        <dbReference type="ARBA" id="ARBA00001957"/>
    </source>
</evidence>
<evidence type="ECO:0000259" key="17">
    <source>
        <dbReference type="PROSITE" id="PS52019"/>
    </source>
</evidence>
<dbReference type="PROSITE" id="PS50075">
    <property type="entry name" value="CARRIER"/>
    <property type="match status" value="2"/>
</dbReference>
<feature type="active site" description="Proton acceptor; for dehydratase activity" evidence="14">
    <location>
        <position position="2568"/>
    </location>
</feature>
<feature type="active site" description="Proton acceptor; for dehydratase activity" evidence="14">
    <location>
        <position position="940"/>
    </location>
</feature>
<dbReference type="InterPro" id="IPR009081">
    <property type="entry name" value="PP-bd_ACP"/>
</dbReference>
<dbReference type="Pfam" id="PF08659">
    <property type="entry name" value="KR"/>
    <property type="match status" value="2"/>
</dbReference>
<dbReference type="InterPro" id="IPR016036">
    <property type="entry name" value="Malonyl_transacylase_ACP-bd"/>
</dbReference>
<dbReference type="FunFam" id="3.40.47.10:FF:000019">
    <property type="entry name" value="Polyketide synthase type I"/>
    <property type="match status" value="2"/>
</dbReference>
<evidence type="ECO:0000256" key="3">
    <source>
        <dbReference type="ARBA" id="ARBA00022553"/>
    </source>
</evidence>
<evidence type="ECO:0000259" key="16">
    <source>
        <dbReference type="PROSITE" id="PS52004"/>
    </source>
</evidence>
<dbReference type="InterPro" id="IPR014031">
    <property type="entry name" value="Ketoacyl_synth_C"/>
</dbReference>
<feature type="domain" description="Carrier" evidence="15">
    <location>
        <begin position="3201"/>
        <end position="3276"/>
    </location>
</feature>
<feature type="domain" description="Carrier" evidence="15">
    <location>
        <begin position="1579"/>
        <end position="1654"/>
    </location>
</feature>
<dbReference type="InterPro" id="IPR015083">
    <property type="entry name" value="NorB/c/GfsB-D-like_docking"/>
</dbReference>
<dbReference type="Pfam" id="PF14765">
    <property type="entry name" value="PS-DH"/>
    <property type="match status" value="2"/>
</dbReference>
<dbReference type="Gene3D" id="3.40.50.720">
    <property type="entry name" value="NAD(P)-binding Rossmann-like Domain"/>
    <property type="match status" value="2"/>
</dbReference>
<dbReference type="PROSITE" id="PS52004">
    <property type="entry name" value="KS3_2"/>
    <property type="match status" value="2"/>
</dbReference>
<dbReference type="SUPFAM" id="SSF53901">
    <property type="entry name" value="Thiolase-like"/>
    <property type="match status" value="2"/>
</dbReference>
<dbReference type="Proteomes" id="UP001165042">
    <property type="component" value="Unassembled WGS sequence"/>
</dbReference>
<dbReference type="SUPFAM" id="SSF52151">
    <property type="entry name" value="FabD/lysophospholipase-like"/>
    <property type="match status" value="2"/>
</dbReference>
<evidence type="ECO:0000313" key="19">
    <source>
        <dbReference type="Proteomes" id="UP001165042"/>
    </source>
</evidence>
<dbReference type="InterPro" id="IPR057326">
    <property type="entry name" value="KR_dom"/>
</dbReference>
<dbReference type="EMBL" id="BSSD01000003">
    <property type="protein sequence ID" value="GLW91867.1"/>
    <property type="molecule type" value="Genomic_DNA"/>
</dbReference>
<comment type="pathway">
    <text evidence="11">Antibiotic biosynthesis; erythromycin biosynthesis.</text>
</comment>
<dbReference type="Pfam" id="PF00698">
    <property type="entry name" value="Acyl_transf_1"/>
    <property type="match status" value="2"/>
</dbReference>
<feature type="active site" description="Proton donor; for dehydratase activity" evidence="14">
    <location>
        <position position="1097"/>
    </location>
</feature>
<dbReference type="SMART" id="SM00823">
    <property type="entry name" value="PKS_PP"/>
    <property type="match status" value="2"/>
</dbReference>
<keyword evidence="7" id="KW-0511">Multifunctional enzyme</keyword>
<evidence type="ECO:0000256" key="14">
    <source>
        <dbReference type="PROSITE-ProRule" id="PRU01363"/>
    </source>
</evidence>
<dbReference type="Pfam" id="PF02801">
    <property type="entry name" value="Ketoacyl-synt_C"/>
    <property type="match status" value="2"/>
</dbReference>
<dbReference type="InterPro" id="IPR014030">
    <property type="entry name" value="Ketoacyl_synth_N"/>
</dbReference>
<dbReference type="SUPFAM" id="SSF51735">
    <property type="entry name" value="NAD(P)-binding Rossmann-fold domains"/>
    <property type="match status" value="4"/>
</dbReference>
<comment type="subunit">
    <text evidence="12">Homodimer. Erythronolide synthase is composed of EryAI, EryAII and EryAIII multimodular (2 modules) polypeptides each coding for a functional synthase subunit which participates in 2 of the six FAS-like elongation steps required for formation of the polyketide. Module 1, 2, 3, 4, 5, and 6 participating in biosynthesis steps 1, 2, 3, 4, 5, and 6, respectively.</text>
</comment>
<dbReference type="InterPro" id="IPR020841">
    <property type="entry name" value="PKS_Beta-ketoAc_synthase_dom"/>
</dbReference>
<comment type="cofactor">
    <cofactor evidence="1">
        <name>pantetheine 4'-phosphate</name>
        <dbReference type="ChEBI" id="CHEBI:47942"/>
    </cofactor>
</comment>
<dbReference type="SMART" id="SM00825">
    <property type="entry name" value="PKS_KS"/>
    <property type="match status" value="2"/>
</dbReference>
<evidence type="ECO:0000256" key="5">
    <source>
        <dbReference type="ARBA" id="ARBA00022737"/>
    </source>
</evidence>
<dbReference type="Pfam" id="PF16197">
    <property type="entry name" value="KAsynt_C_assoc"/>
    <property type="match status" value="2"/>
</dbReference>
<dbReference type="Gene3D" id="1.10.1200.10">
    <property type="entry name" value="ACP-like"/>
    <property type="match status" value="2"/>
</dbReference>
<dbReference type="InterPro" id="IPR036736">
    <property type="entry name" value="ACP-like_sf"/>
</dbReference>
<comment type="caution">
    <text evidence="18">The sequence shown here is derived from an EMBL/GenBank/DDBJ whole genome shotgun (WGS) entry which is preliminary data.</text>
</comment>
<dbReference type="InterPro" id="IPR032821">
    <property type="entry name" value="PKS_assoc"/>
</dbReference>
<dbReference type="GO" id="GO:0006633">
    <property type="term" value="P:fatty acid biosynthetic process"/>
    <property type="evidence" value="ECO:0007669"/>
    <property type="project" value="InterPro"/>
</dbReference>
<keyword evidence="6" id="KW-0045">Antibiotic biosynthesis</keyword>
<evidence type="ECO:0000256" key="10">
    <source>
        <dbReference type="ARBA" id="ARBA00060158"/>
    </source>
</evidence>
<dbReference type="InterPro" id="IPR049552">
    <property type="entry name" value="PKS_DH_N"/>
</dbReference>
<dbReference type="PANTHER" id="PTHR43775">
    <property type="entry name" value="FATTY ACID SYNTHASE"/>
    <property type="match status" value="1"/>
</dbReference>
<gene>
    <name evidence="18" type="primary">rifE</name>
    <name evidence="18" type="ORF">Aglo03_26830</name>
</gene>
<dbReference type="InterPro" id="IPR020807">
    <property type="entry name" value="PKS_DH"/>
</dbReference>
<dbReference type="PANTHER" id="PTHR43775:SF51">
    <property type="entry name" value="INACTIVE PHENOLPHTHIOCEROL SYNTHESIS POLYKETIDE SYNTHASE TYPE I PKS1-RELATED"/>
    <property type="match status" value="1"/>
</dbReference>
<dbReference type="EC" id="2.3.1.94" evidence="13"/>
<dbReference type="CDD" id="cd08956">
    <property type="entry name" value="KR_3_FAS_SDR_x"/>
    <property type="match status" value="2"/>
</dbReference>
<dbReference type="PROSITE" id="PS00012">
    <property type="entry name" value="PHOSPHOPANTETHEINE"/>
    <property type="match status" value="2"/>
</dbReference>
<dbReference type="Pfam" id="PF00109">
    <property type="entry name" value="ketoacyl-synt"/>
    <property type="match status" value="2"/>
</dbReference>
<dbReference type="PROSITE" id="PS52019">
    <property type="entry name" value="PKS_MFAS_DH"/>
    <property type="match status" value="2"/>
</dbReference>
<dbReference type="SUPFAM" id="SSF47336">
    <property type="entry name" value="ACP-like"/>
    <property type="match status" value="2"/>
</dbReference>
<dbReference type="InterPro" id="IPR049551">
    <property type="entry name" value="PKS_DH_C"/>
</dbReference>
<protein>
    <recommendedName>
        <fullName evidence="13">6-deoxyerythronolide-B synthase</fullName>
        <ecNumber evidence="13">2.3.1.94</ecNumber>
    </recommendedName>
</protein>
<dbReference type="InterPro" id="IPR020806">
    <property type="entry name" value="PKS_PP-bd"/>
</dbReference>
<evidence type="ECO:0000256" key="4">
    <source>
        <dbReference type="ARBA" id="ARBA00022679"/>
    </source>
</evidence>
<dbReference type="InterPro" id="IPR049900">
    <property type="entry name" value="PKS_mFAS_DH"/>
</dbReference>
<keyword evidence="19" id="KW-1185">Reference proteome</keyword>
<dbReference type="InterPro" id="IPR050091">
    <property type="entry name" value="PKS_NRPS_Biosynth_Enz"/>
</dbReference>
<evidence type="ECO:0000313" key="18">
    <source>
        <dbReference type="EMBL" id="GLW91867.1"/>
    </source>
</evidence>
<keyword evidence="5" id="KW-0677">Repeat</keyword>
<feature type="region of interest" description="C-terminal hotdog fold" evidence="14">
    <location>
        <begin position="1040"/>
        <end position="1174"/>
    </location>
</feature>
<dbReference type="Gene3D" id="3.40.47.10">
    <property type="match status" value="2"/>
</dbReference>
<dbReference type="Pfam" id="PF21089">
    <property type="entry name" value="PKS_DH_N"/>
    <property type="match status" value="2"/>
</dbReference>
<dbReference type="GO" id="GO:0004312">
    <property type="term" value="F:fatty acid synthase activity"/>
    <property type="evidence" value="ECO:0007669"/>
    <property type="project" value="TreeGrafter"/>
</dbReference>
<comment type="catalytic activity">
    <reaction evidence="9">
        <text>6 (S)-methylmalonyl-CoA + propanoyl-CoA + 6 NADPH + 12 H(+) = 6-deoxyerythronolide B + 6 CO2 + 6 NADP(+) + 7 CoA + H2O</text>
        <dbReference type="Rhea" id="RHEA:23068"/>
        <dbReference type="ChEBI" id="CHEBI:15377"/>
        <dbReference type="ChEBI" id="CHEBI:15378"/>
        <dbReference type="ChEBI" id="CHEBI:16089"/>
        <dbReference type="ChEBI" id="CHEBI:16526"/>
        <dbReference type="ChEBI" id="CHEBI:57287"/>
        <dbReference type="ChEBI" id="CHEBI:57327"/>
        <dbReference type="ChEBI" id="CHEBI:57392"/>
        <dbReference type="ChEBI" id="CHEBI:57783"/>
        <dbReference type="ChEBI" id="CHEBI:58349"/>
        <dbReference type="EC" id="2.3.1.94"/>
    </reaction>
</comment>
<reference evidence="18" key="1">
    <citation type="submission" date="2023-02" db="EMBL/GenBank/DDBJ databases">
        <title>Actinokineospora globicatena NBRC 15670.</title>
        <authorList>
            <person name="Ichikawa N."/>
            <person name="Sato H."/>
            <person name="Tonouchi N."/>
        </authorList>
    </citation>
    <scope>NUCLEOTIDE SEQUENCE</scope>
    <source>
        <strain evidence="18">NBRC 15670</strain>
    </source>
</reference>
<dbReference type="GO" id="GO:0004315">
    <property type="term" value="F:3-oxoacyl-[acyl-carrier-protein] synthase activity"/>
    <property type="evidence" value="ECO:0007669"/>
    <property type="project" value="InterPro"/>
</dbReference>
<dbReference type="GO" id="GO:0033068">
    <property type="term" value="P:macrolide biosynthetic process"/>
    <property type="evidence" value="ECO:0007669"/>
    <property type="project" value="UniProtKB-ARBA"/>
</dbReference>
<dbReference type="GO" id="GO:0031177">
    <property type="term" value="F:phosphopantetheine binding"/>
    <property type="evidence" value="ECO:0007669"/>
    <property type="project" value="InterPro"/>
</dbReference>
<dbReference type="CDD" id="cd00833">
    <property type="entry name" value="PKS"/>
    <property type="match status" value="2"/>
</dbReference>
<dbReference type="InterPro" id="IPR006162">
    <property type="entry name" value="Ppantetheine_attach_site"/>
</dbReference>
<feature type="region of interest" description="C-terminal hotdog fold" evidence="14">
    <location>
        <begin position="2659"/>
        <end position="2788"/>
    </location>
</feature>
<evidence type="ECO:0000256" key="2">
    <source>
        <dbReference type="ARBA" id="ARBA00022450"/>
    </source>
</evidence>
<feature type="active site" description="Proton donor; for dehydratase activity" evidence="14">
    <location>
        <position position="2715"/>
    </location>
</feature>
<dbReference type="InterPro" id="IPR036291">
    <property type="entry name" value="NAD(P)-bd_dom_sf"/>
</dbReference>
<organism evidence="18 19">
    <name type="scientific">Actinokineospora globicatena</name>
    <dbReference type="NCBI Taxonomy" id="103729"/>
    <lineage>
        <taxon>Bacteria</taxon>
        <taxon>Bacillati</taxon>
        <taxon>Actinomycetota</taxon>
        <taxon>Actinomycetes</taxon>
        <taxon>Pseudonocardiales</taxon>
        <taxon>Pseudonocardiaceae</taxon>
        <taxon>Actinokineospora</taxon>
    </lineage>
</organism>
<dbReference type="SMART" id="SM00822">
    <property type="entry name" value="PKS_KR"/>
    <property type="match status" value="2"/>
</dbReference>
<dbReference type="InterPro" id="IPR013968">
    <property type="entry name" value="PKS_KR"/>
</dbReference>
<evidence type="ECO:0000256" key="7">
    <source>
        <dbReference type="ARBA" id="ARBA00023268"/>
    </source>
</evidence>
<proteinExistence type="predicted"/>
<dbReference type="InterPro" id="IPR016035">
    <property type="entry name" value="Acyl_Trfase/lysoPLipase"/>
</dbReference>
<dbReference type="Gene3D" id="3.10.129.110">
    <property type="entry name" value="Polyketide synthase dehydratase"/>
    <property type="match status" value="2"/>
</dbReference>
<feature type="domain" description="Ketosynthase family 3 (KS3)" evidence="16">
    <location>
        <begin position="1671"/>
        <end position="2095"/>
    </location>
</feature>
<dbReference type="RefSeq" id="WP_285610628.1">
    <property type="nucleotide sequence ID" value="NZ_BSSD01000003.1"/>
</dbReference>